<dbReference type="AlphaFoldDB" id="A0A6A6VVK3"/>
<dbReference type="EMBL" id="ML996583">
    <property type="protein sequence ID" value="KAF2753660.1"/>
    <property type="molecule type" value="Genomic_DNA"/>
</dbReference>
<reference evidence="1" key="1">
    <citation type="journal article" date="2020" name="Stud. Mycol.">
        <title>101 Dothideomycetes genomes: a test case for predicting lifestyles and emergence of pathogens.</title>
        <authorList>
            <person name="Haridas S."/>
            <person name="Albert R."/>
            <person name="Binder M."/>
            <person name="Bloem J."/>
            <person name="Labutti K."/>
            <person name="Salamov A."/>
            <person name="Andreopoulos B."/>
            <person name="Baker S."/>
            <person name="Barry K."/>
            <person name="Bills G."/>
            <person name="Bluhm B."/>
            <person name="Cannon C."/>
            <person name="Castanera R."/>
            <person name="Culley D."/>
            <person name="Daum C."/>
            <person name="Ezra D."/>
            <person name="Gonzalez J."/>
            <person name="Henrissat B."/>
            <person name="Kuo A."/>
            <person name="Liang C."/>
            <person name="Lipzen A."/>
            <person name="Lutzoni F."/>
            <person name="Magnuson J."/>
            <person name="Mondo S."/>
            <person name="Nolan M."/>
            <person name="Ohm R."/>
            <person name="Pangilinan J."/>
            <person name="Park H.-J."/>
            <person name="Ramirez L."/>
            <person name="Alfaro M."/>
            <person name="Sun H."/>
            <person name="Tritt A."/>
            <person name="Yoshinaga Y."/>
            <person name="Zwiers L.-H."/>
            <person name="Turgeon B."/>
            <person name="Goodwin S."/>
            <person name="Spatafora J."/>
            <person name="Crous P."/>
            <person name="Grigoriev I."/>
        </authorList>
    </citation>
    <scope>NUCLEOTIDE SEQUENCE</scope>
    <source>
        <strain evidence="1">CBS 121739</strain>
    </source>
</reference>
<dbReference type="RefSeq" id="XP_033596111.1">
    <property type="nucleotide sequence ID" value="XM_033739474.1"/>
</dbReference>
<evidence type="ECO:0008006" key="3">
    <source>
        <dbReference type="Google" id="ProtNLM"/>
    </source>
</evidence>
<evidence type="ECO:0000313" key="1">
    <source>
        <dbReference type="EMBL" id="KAF2753660.1"/>
    </source>
</evidence>
<dbReference type="OrthoDB" id="2426273at2759"/>
<accession>A0A6A6VVK3</accession>
<dbReference type="PANTHER" id="PTHR39596:SF2">
    <property type="entry name" value="HET DOMAIN PROTEIN (AFU_ORTHOLOGUE AFUA_1G17550)-RELATED"/>
    <property type="match status" value="1"/>
</dbReference>
<dbReference type="PANTHER" id="PTHR39596">
    <property type="match status" value="1"/>
</dbReference>
<dbReference type="Proteomes" id="UP000799437">
    <property type="component" value="Unassembled WGS sequence"/>
</dbReference>
<organism evidence="1 2">
    <name type="scientific">Pseudovirgaria hyperparasitica</name>
    <dbReference type="NCBI Taxonomy" id="470096"/>
    <lineage>
        <taxon>Eukaryota</taxon>
        <taxon>Fungi</taxon>
        <taxon>Dikarya</taxon>
        <taxon>Ascomycota</taxon>
        <taxon>Pezizomycotina</taxon>
        <taxon>Dothideomycetes</taxon>
        <taxon>Dothideomycetes incertae sedis</taxon>
        <taxon>Acrospermales</taxon>
        <taxon>Acrospermaceae</taxon>
        <taxon>Pseudovirgaria</taxon>
    </lineage>
</organism>
<keyword evidence="2" id="KW-1185">Reference proteome</keyword>
<gene>
    <name evidence="1" type="ORF">EJ05DRAFT_167276</name>
</gene>
<proteinExistence type="predicted"/>
<evidence type="ECO:0000313" key="2">
    <source>
        <dbReference type="Proteomes" id="UP000799437"/>
    </source>
</evidence>
<protein>
    <recommendedName>
        <fullName evidence="3">Heterokaryon incompatibility domain-containing protein</fullName>
    </recommendedName>
</protein>
<dbReference type="GeneID" id="54480528"/>
<sequence length="804" mass="90296">MEHLGEGIVHCVPRVPYIVQEGEQYDGKGFLEFPVRCGWNLGKNGKFSVPPKSKFRPGPLGSLAGLLQAWLFFGLLSEVLGSKQVVVLQHFITIDEHGKQYLTTEKLPGYLEQWKNSVDKDTSRNFATLIRIHVALKKAHDLVSRFCSVKPRNESSTWPVDERISLSFMVLGETLTHAYNMIVKATSIHSHDMNGFNLGSWGESAVINRRFTEEGWCPYTVHTLTGIIGQRNSGLLLALSVSHPKALALKHDRCSRNECIARKSENFGGRCFKLGGDCTCEHIGPKVGEVLAVLRKGKIPLLQYDSGRQVLEVVEYRSGLKYFIISHVCTDGFGSDTNSMSLCRIKYLLGIFGKVTTTESAWWYDNISSQLHTPYLFWIDTLAIPFEKAHRLERRVAIRSMDEFYQNATCAIVLDAGIMEQEIGRTFASTAMRIMTSTWITRLWTLQEAFLSRRLLFKFKDGIIGIDELERMDKMTVVSPLPSIAQLYLKCLLGHQKSFIWGEDAGTINGNLIGSIWKALQSRTTTHAQHEPLAIAILLRLPTASLDESIDIEPATRVGNRDNHDRMVKLLNLCSNQTFPAGMAFLGGPKVDVQGYGWAPLSWMQTQGRTRVEAMNAPSFDAMITSEGLRFRSAGFMIHPLCAQSEILHGSTLVLTLIEAAFDKITIEAIDTVGPEYCYPSDANLAIVLQQERPEDAQQVALLVIIYKTMDNTLYSSIIKRVWVSIGQRNSETDQLDAFPSTSDTIYAIPTKQVRRWCLDGPRRFLSTSKHDSSSRGAFAWSDIRKWAWKEPQIWAEEEALDGG</sequence>
<name>A0A6A6VVK3_9PEZI</name>